<dbReference type="AlphaFoldDB" id="N8RH45"/>
<protein>
    <submittedName>
        <fullName evidence="1">Uncharacterized protein</fullName>
    </submittedName>
</protein>
<accession>N8RH45</accession>
<comment type="caution">
    <text evidence="1">The sequence shown here is derived from an EMBL/GenBank/DDBJ whole genome shotgun (WGS) entry which is preliminary data.</text>
</comment>
<proteinExistence type="predicted"/>
<dbReference type="HOGENOM" id="CLU_712956_0_0_6"/>
<evidence type="ECO:0000313" key="1">
    <source>
        <dbReference type="EMBL" id="ENU33402.1"/>
    </source>
</evidence>
<dbReference type="Proteomes" id="UP000018426">
    <property type="component" value="Unassembled WGS sequence"/>
</dbReference>
<dbReference type="PATRIC" id="fig|1217671.3.peg.1585"/>
<reference evidence="1 2" key="1">
    <citation type="submission" date="2013-02" db="EMBL/GenBank/DDBJ databases">
        <title>The Genome Sequence of Acinetobacter parvus NIPH 1103.</title>
        <authorList>
            <consortium name="The Broad Institute Genome Sequencing Platform"/>
            <consortium name="The Broad Institute Genome Sequencing Center for Infectious Disease"/>
            <person name="Cerqueira G."/>
            <person name="Feldgarden M."/>
            <person name="Courvalin P."/>
            <person name="Perichon B."/>
            <person name="Grillot-Courvalin C."/>
            <person name="Clermont D."/>
            <person name="Rocha E."/>
            <person name="Yoon E.-J."/>
            <person name="Nemec A."/>
            <person name="Walker B."/>
            <person name="Young S.K."/>
            <person name="Zeng Q."/>
            <person name="Gargeya S."/>
            <person name="Fitzgerald M."/>
            <person name="Haas B."/>
            <person name="Abouelleil A."/>
            <person name="Alvarado L."/>
            <person name="Arachchi H.M."/>
            <person name="Berlin A.M."/>
            <person name="Chapman S.B."/>
            <person name="Dewar J."/>
            <person name="Goldberg J."/>
            <person name="Griggs A."/>
            <person name="Gujja S."/>
            <person name="Hansen M."/>
            <person name="Howarth C."/>
            <person name="Imamovic A."/>
            <person name="Larimer J."/>
            <person name="McCowan C."/>
            <person name="Murphy C."/>
            <person name="Neiman D."/>
            <person name="Pearson M."/>
            <person name="Priest M."/>
            <person name="Roberts A."/>
            <person name="Saif S."/>
            <person name="Shea T."/>
            <person name="Sisk P."/>
            <person name="Sykes S."/>
            <person name="Wortman J."/>
            <person name="Nusbaum C."/>
            <person name="Birren B."/>
        </authorList>
    </citation>
    <scope>NUCLEOTIDE SEQUENCE [LARGE SCALE GENOMIC DNA]</scope>
    <source>
        <strain evidence="1 2">NIPH 1103</strain>
    </source>
</reference>
<name>N8RH45_9GAMM</name>
<organism evidence="1 2">
    <name type="scientific">Acinetobacter parvus NIPH 1103</name>
    <dbReference type="NCBI Taxonomy" id="1217671"/>
    <lineage>
        <taxon>Bacteria</taxon>
        <taxon>Pseudomonadati</taxon>
        <taxon>Pseudomonadota</taxon>
        <taxon>Gammaproteobacteria</taxon>
        <taxon>Moraxellales</taxon>
        <taxon>Moraxellaceae</taxon>
        <taxon>Acinetobacter</taxon>
    </lineage>
</organism>
<sequence length="387" mass="44967">MCCTWELNLRVQKIASLFNLFQHAGQEKEDIDHSKATNILKKKDSYLLNDPLCWMSSEHERRVFQDVQNFEVSELFQFYTELDELPIRDKVLKGFKIDGKHDVFCENNKEQVHIQENNKAQKGDAARFTPHGRNDRFGLLQSVLEQWCARIYSQDRLLREGLMAQNRSKIREDHLTRLDVRAYLELYELDETAIQLKFNNTLTSQDQKDQVAAKPSDLVRERTKWMQMSQARISQFLTKVMDLIAYNQISFLSKFLEYRSKEESEKNEELLDYQVSHRIPLENLPFRIMPRSLGQTGSTCFFIMDRTATANQYFVGSLEISSLRDDFPMMGEISKLSPSLEQLKEFGLLPVSCMAETDAHAAPSEDHFDDEKLADSYSGLLSTLASK</sequence>
<dbReference type="EMBL" id="APOL01000025">
    <property type="protein sequence ID" value="ENU33402.1"/>
    <property type="molecule type" value="Genomic_DNA"/>
</dbReference>
<gene>
    <name evidence="1" type="ORF">F989_01604</name>
</gene>
<evidence type="ECO:0000313" key="2">
    <source>
        <dbReference type="Proteomes" id="UP000018426"/>
    </source>
</evidence>